<evidence type="ECO:0000313" key="1">
    <source>
        <dbReference type="EMBL" id="UOF01794.1"/>
    </source>
</evidence>
<accession>A0ABY4CAQ0</accession>
<dbReference type="RefSeq" id="WP_243538398.1">
    <property type="nucleotide sequence ID" value="NZ_CP093442.1"/>
</dbReference>
<dbReference type="Proteomes" id="UP000830116">
    <property type="component" value="Chromosome"/>
</dbReference>
<reference evidence="1" key="1">
    <citation type="submission" date="2022-03" db="EMBL/GenBank/DDBJ databases">
        <title>Genome Identification and Characterization of new species Bdellovibrio reynosense LBG001 sp. nov. from a Mexico soil sample.</title>
        <authorList>
            <person name="Camilli A."/>
            <person name="Ajao Y."/>
            <person name="Guo X."/>
        </authorList>
    </citation>
    <scope>NUCLEOTIDE SEQUENCE</scope>
    <source>
        <strain evidence="1">LBG001</strain>
    </source>
</reference>
<dbReference type="EMBL" id="CP093442">
    <property type="protein sequence ID" value="UOF01794.1"/>
    <property type="molecule type" value="Genomic_DNA"/>
</dbReference>
<name>A0ABY4CAQ0_9BACT</name>
<evidence type="ECO:0000313" key="2">
    <source>
        <dbReference type="Proteomes" id="UP000830116"/>
    </source>
</evidence>
<sequence>MFNWKNINLKSKKVRVILIVVLVLGAIRVALPFAIKTAFNSFMGDFSKVFAVHLEDVDLGILRGAYRLEGLEGKLKEKDRVFLQTESIDISMAWRDLFRGDLRTDIVIEGLDLKLNEELLEGIKKNAAESKKDAEKAGEKVFPVNISRVDIKNSSIEISKMPGAIKDLTFKINQIQGRVSNATPTEESGKTVANIKGVLQDSATIYGVAEVNQKKIPNDWLLAVELRKFDLKAVNPLTEKYVPLSFRKGSLDLYAEVKGENNAVKGYLKPFMSDMEFVGDQKDFKGLKHFGIEVSSDLAKLIFSNKENKTLATKVDFNYEKGKLDWSAGDVMANALEHGYRQEIPAGLENKYRLE</sequence>
<keyword evidence="2" id="KW-1185">Reference proteome</keyword>
<gene>
    <name evidence="1" type="ORF">MNR06_02355</name>
</gene>
<protein>
    <submittedName>
        <fullName evidence="1">DUF748 domain-containing protein</fullName>
    </submittedName>
</protein>
<proteinExistence type="predicted"/>
<organism evidence="1 2">
    <name type="scientific">Bdellovibrio reynosensis</name>
    <dbReference type="NCBI Taxonomy" id="2835041"/>
    <lineage>
        <taxon>Bacteria</taxon>
        <taxon>Pseudomonadati</taxon>
        <taxon>Bdellovibrionota</taxon>
        <taxon>Bdellovibrionia</taxon>
        <taxon>Bdellovibrionales</taxon>
        <taxon>Pseudobdellovibrionaceae</taxon>
        <taxon>Bdellovibrio</taxon>
    </lineage>
</organism>